<evidence type="ECO:0000313" key="1">
    <source>
        <dbReference type="EMBL" id="WNL29598.1"/>
    </source>
</evidence>
<accession>A0AA96IF20</accession>
<sequence>MQDNQNEELKYVSLSEMLKFFQDFGSYDDIQDKTCNTVFEIIETPKRNDVAYENIEKMDGKNFTSYMIFLMAIRNKEVKEIVSKIKYIFEYIANNDSFLDNEHIEEHDVNIIYNDGKLEYDTFSYMIEDMDFKKNLSENQEKLKQEYISIGLKPFDKFKIDLESLANENETIDLYFENLCAIVDHLFNKLRNEFLIYPSGYKSDSNCNDIYELVENRENIIYYGSKDLDSHLEEFKKFQKDKVSLADLFFIYDYNNYKENQIDLADKTYITKNIKCALTKYHGISKKGSSAPPIPYKEFIENGNNYENDKKTNFGYYITERSLRSKIAMMKIFIDKCNYRDLFFI</sequence>
<dbReference type="EMBL" id="CP134854">
    <property type="protein sequence ID" value="WNL29598.1"/>
    <property type="molecule type" value="Genomic_DNA"/>
</dbReference>
<dbReference type="AlphaFoldDB" id="A0AA96IF20"/>
<proteinExistence type="predicted"/>
<reference evidence="1" key="1">
    <citation type="submission" date="2023-09" db="EMBL/GenBank/DDBJ databases">
        <title>Arcobacter tbilisiensis sp. nov. isolated from chicken meat in Tbilisi, Georgia.</title>
        <authorList>
            <person name="Matthias R."/>
            <person name="Zautner A.E."/>
        </authorList>
    </citation>
    <scope>NUCLEOTIDE SEQUENCE</scope>
    <source>
        <strain evidence="1">LEO 52</strain>
    </source>
</reference>
<protein>
    <submittedName>
        <fullName evidence="1">Uncharacterized protein</fullName>
    </submittedName>
</protein>
<gene>
    <name evidence="1" type="ORF">RMQ68_09555</name>
</gene>
<name>A0AA96IF20_9BACT</name>
<organism evidence="1">
    <name type="scientific">Arcobacter sp. AZ-2023</name>
    <dbReference type="NCBI Taxonomy" id="3074453"/>
    <lineage>
        <taxon>Bacteria</taxon>
        <taxon>Pseudomonadati</taxon>
        <taxon>Campylobacterota</taxon>
        <taxon>Epsilonproteobacteria</taxon>
        <taxon>Campylobacterales</taxon>
        <taxon>Arcobacteraceae</taxon>
        <taxon>Arcobacter</taxon>
    </lineage>
</organism>